<dbReference type="Proteomes" id="UP000199672">
    <property type="component" value="Unassembled WGS sequence"/>
</dbReference>
<dbReference type="CDD" id="cd07185">
    <property type="entry name" value="OmpA_C-like"/>
    <property type="match status" value="1"/>
</dbReference>
<protein>
    <submittedName>
        <fullName evidence="8">WD40-like Beta Propeller Repeat</fullName>
    </submittedName>
</protein>
<dbReference type="InterPro" id="IPR011659">
    <property type="entry name" value="WD40"/>
</dbReference>
<dbReference type="Gene3D" id="1.25.40.10">
    <property type="entry name" value="Tetratricopeptide repeat domain"/>
    <property type="match status" value="1"/>
</dbReference>
<reference evidence="9" key="1">
    <citation type="submission" date="2016-10" db="EMBL/GenBank/DDBJ databases">
        <authorList>
            <person name="Varghese N."/>
            <person name="Submissions S."/>
        </authorList>
    </citation>
    <scope>NUCLEOTIDE SEQUENCE [LARGE SCALE GENOMIC DNA]</scope>
    <source>
        <strain evidence="9">CGMCC 1.10370</strain>
    </source>
</reference>
<dbReference type="SUPFAM" id="SSF49478">
    <property type="entry name" value="Cna protein B-type domain"/>
    <property type="match status" value="1"/>
</dbReference>
<keyword evidence="2 5" id="KW-0472">Membrane</keyword>
<dbReference type="OrthoDB" id="9809364at2"/>
<dbReference type="STRING" id="739143.SAMN05216297_1096"/>
<evidence type="ECO:0000313" key="9">
    <source>
        <dbReference type="Proteomes" id="UP000199672"/>
    </source>
</evidence>
<organism evidence="8 9">
    <name type="scientific">Flavobacterium phragmitis</name>
    <dbReference type="NCBI Taxonomy" id="739143"/>
    <lineage>
        <taxon>Bacteria</taxon>
        <taxon>Pseudomonadati</taxon>
        <taxon>Bacteroidota</taxon>
        <taxon>Flavobacteriia</taxon>
        <taxon>Flavobacteriales</taxon>
        <taxon>Flavobacteriaceae</taxon>
        <taxon>Flavobacterium</taxon>
    </lineage>
</organism>
<evidence type="ECO:0000256" key="6">
    <source>
        <dbReference type="SAM" id="SignalP"/>
    </source>
</evidence>
<dbReference type="PRINTS" id="PR01021">
    <property type="entry name" value="OMPADOMAIN"/>
</dbReference>
<dbReference type="Pfam" id="PF00691">
    <property type="entry name" value="OmpA"/>
    <property type="match status" value="1"/>
</dbReference>
<dbReference type="PROSITE" id="PS50005">
    <property type="entry name" value="TPR"/>
    <property type="match status" value="1"/>
</dbReference>
<keyword evidence="4" id="KW-0802">TPR repeat</keyword>
<dbReference type="SUPFAM" id="SSF48452">
    <property type="entry name" value="TPR-like"/>
    <property type="match status" value="1"/>
</dbReference>
<evidence type="ECO:0000256" key="4">
    <source>
        <dbReference type="PROSITE-ProRule" id="PRU00339"/>
    </source>
</evidence>
<dbReference type="Pfam" id="PF07676">
    <property type="entry name" value="PD40"/>
    <property type="match status" value="3"/>
</dbReference>
<dbReference type="EMBL" id="FOMH01000009">
    <property type="protein sequence ID" value="SFD53622.1"/>
    <property type="molecule type" value="Genomic_DNA"/>
</dbReference>
<dbReference type="AlphaFoldDB" id="A0A1I1T4Y3"/>
<evidence type="ECO:0000256" key="3">
    <source>
        <dbReference type="ARBA" id="ARBA00023237"/>
    </source>
</evidence>
<accession>A0A1I1T4Y3</accession>
<dbReference type="InterPro" id="IPR006665">
    <property type="entry name" value="OmpA-like"/>
</dbReference>
<feature type="repeat" description="TPR" evidence="4">
    <location>
        <begin position="61"/>
        <end position="94"/>
    </location>
</feature>
<dbReference type="InterPro" id="IPR011990">
    <property type="entry name" value="TPR-like_helical_dom_sf"/>
</dbReference>
<dbReference type="GO" id="GO:0009279">
    <property type="term" value="C:cell outer membrane"/>
    <property type="evidence" value="ECO:0007669"/>
    <property type="project" value="UniProtKB-SubCell"/>
</dbReference>
<comment type="subcellular location">
    <subcellularLocation>
        <location evidence="1">Cell outer membrane</location>
    </subcellularLocation>
</comment>
<dbReference type="PANTHER" id="PTHR30329">
    <property type="entry name" value="STATOR ELEMENT OF FLAGELLAR MOTOR COMPLEX"/>
    <property type="match status" value="1"/>
</dbReference>
<dbReference type="PROSITE" id="PS51123">
    <property type="entry name" value="OMPA_2"/>
    <property type="match status" value="1"/>
</dbReference>
<evidence type="ECO:0000259" key="7">
    <source>
        <dbReference type="PROSITE" id="PS51123"/>
    </source>
</evidence>
<name>A0A1I1T4Y3_9FLAO</name>
<feature type="chain" id="PRO_5011675641" evidence="6">
    <location>
        <begin position="27"/>
        <end position="663"/>
    </location>
</feature>
<dbReference type="InterPro" id="IPR019734">
    <property type="entry name" value="TPR_rpt"/>
</dbReference>
<sequence>MSYRKITLIFVLLTSLIMQFCSGLHAQTKKVSKADDAYNKFAFIEAAKLYREEIKNGSNAVDLYTKLGNCYYFNANYAEAVECYSKIIESLTSAEPEYYFRYAQALNNIQDYKESESVMKKYYEKSGKKDLSENWNEKKLLADIKKQSGRYSINTVSINTPFSDFGTALYNKNNVIYASARDTGIVVKRKHSWNEKAFLKLYSAEITVDGGLQNPVKLKGDVNTRYHQSSPAITKDGKKMFFTRNNYFEGKLGEDKKGTTYLKIYSAENVNGEWKNVKELPYPVNSDGFSSAHPALSPDESQLYFASDRNNTFGNSDLYVVSLKKGGIIGNDVTKLGDEINTLGKETFPYVDKNGVLYFASDGHPGLGGLDLFAASKDSDGVYHVVNLGEGVNSSSDDFAYMINNDTKMGFFSSNRSGNDDIYSFVENKPVQFDFNISPMVYGLVKYYKSGMPIDGLSVEVYNDKDEKIKTLLSDKDGKYSMELEPYKKYKLVYKKPGLVEKTQLVPELKPAEKREYIHEFLDEMIVQVGNDIVPVVEGTNLTDILKLNPIYFDYNGYKIRESSKPELDKIVDFMKLRPNVTIKVNSHTDSRGKDDFNMKLSENRAKATVDYLVDHGINKERLTGQGYGETQLINRCSNGVPCSEAEHQANRRSEFIVHINRN</sequence>
<feature type="domain" description="OmpA-like" evidence="7">
    <location>
        <begin position="540"/>
        <end position="662"/>
    </location>
</feature>
<dbReference type="Gene3D" id="3.30.1330.60">
    <property type="entry name" value="OmpA-like domain"/>
    <property type="match status" value="1"/>
</dbReference>
<keyword evidence="9" id="KW-1185">Reference proteome</keyword>
<dbReference type="Gene3D" id="2.60.40.1120">
    <property type="entry name" value="Carboxypeptidase-like, regulatory domain"/>
    <property type="match status" value="1"/>
</dbReference>
<proteinExistence type="predicted"/>
<evidence type="ECO:0000256" key="2">
    <source>
        <dbReference type="ARBA" id="ARBA00023136"/>
    </source>
</evidence>
<evidence type="ECO:0000313" key="8">
    <source>
        <dbReference type="EMBL" id="SFD53622.1"/>
    </source>
</evidence>
<dbReference type="InterPro" id="IPR036737">
    <property type="entry name" value="OmpA-like_sf"/>
</dbReference>
<gene>
    <name evidence="8" type="ORF">SAMN05216297_1096</name>
</gene>
<dbReference type="SUPFAM" id="SSF103088">
    <property type="entry name" value="OmpA-like"/>
    <property type="match status" value="1"/>
</dbReference>
<evidence type="ECO:0000256" key="1">
    <source>
        <dbReference type="ARBA" id="ARBA00004442"/>
    </source>
</evidence>
<keyword evidence="3" id="KW-0998">Cell outer membrane</keyword>
<dbReference type="InterPro" id="IPR050330">
    <property type="entry name" value="Bact_OuterMem_StrucFunc"/>
</dbReference>
<dbReference type="InterPro" id="IPR006664">
    <property type="entry name" value="OMP_bac"/>
</dbReference>
<evidence type="ECO:0000256" key="5">
    <source>
        <dbReference type="PROSITE-ProRule" id="PRU00473"/>
    </source>
</evidence>
<dbReference type="PANTHER" id="PTHR30329:SF21">
    <property type="entry name" value="LIPOPROTEIN YIAD-RELATED"/>
    <property type="match status" value="1"/>
</dbReference>
<feature type="signal peptide" evidence="6">
    <location>
        <begin position="1"/>
        <end position="26"/>
    </location>
</feature>
<keyword evidence="6" id="KW-0732">Signal</keyword>
<dbReference type="RefSeq" id="WP_091495430.1">
    <property type="nucleotide sequence ID" value="NZ_FOMH01000009.1"/>
</dbReference>
<dbReference type="SUPFAM" id="SSF82171">
    <property type="entry name" value="DPP6 N-terminal domain-like"/>
    <property type="match status" value="1"/>
</dbReference>
<dbReference type="InterPro" id="IPR011042">
    <property type="entry name" value="6-blade_b-propeller_TolB-like"/>
</dbReference>
<dbReference type="Gene3D" id="2.120.10.30">
    <property type="entry name" value="TolB, C-terminal domain"/>
    <property type="match status" value="1"/>
</dbReference>